<accession>A0A832MLS7</accession>
<feature type="signal peptide" evidence="2">
    <location>
        <begin position="1"/>
        <end position="26"/>
    </location>
</feature>
<dbReference type="AlphaFoldDB" id="A0A832MLS7"/>
<evidence type="ECO:0000256" key="2">
    <source>
        <dbReference type="SAM" id="SignalP"/>
    </source>
</evidence>
<keyword evidence="2" id="KW-0732">Signal</keyword>
<reference evidence="3" key="1">
    <citation type="journal article" date="2020" name="mSystems">
        <title>Genome- and Community-Level Interaction Insights into Carbon Utilization and Element Cycling Functions of Hydrothermarchaeota in Hydrothermal Sediment.</title>
        <authorList>
            <person name="Zhou Z."/>
            <person name="Liu Y."/>
            <person name="Xu W."/>
            <person name="Pan J."/>
            <person name="Luo Z.H."/>
            <person name="Li M."/>
        </authorList>
    </citation>
    <scope>NUCLEOTIDE SEQUENCE [LARGE SCALE GENOMIC DNA]</scope>
    <source>
        <strain evidence="3">SpSt-381</strain>
    </source>
</reference>
<feature type="chain" id="PRO_5032333328" description="PEP-CTERM sorting domain-containing protein" evidence="2">
    <location>
        <begin position="27"/>
        <end position="246"/>
    </location>
</feature>
<protein>
    <recommendedName>
        <fullName evidence="4">PEP-CTERM sorting domain-containing protein</fullName>
    </recommendedName>
</protein>
<sequence length="246" mass="25481">MMKRKIGVTVMAGLLALGALAPVASAQCPPLGSPSFPMIEFDANCFAYETNYTPATFNSAAGSQLTIVGIIDLFYAPLTFLNPADPAKEYTFVITGLTSGGTTTVPLGPTTLYLTDYAGGSFAIYEGSPENAPLAGAMPPNPPNATVPANFQDGTMLLSGVLCGFRTEISKTGTGPANGSFRANYHFTGGTLFNTVGDAEALLSGLWNVASPLPAGYSAHPNGKFDSPPSTSAKNSTWGSIKSLYR</sequence>
<feature type="compositionally biased region" description="Polar residues" evidence="1">
    <location>
        <begin position="228"/>
        <end position="240"/>
    </location>
</feature>
<feature type="region of interest" description="Disordered" evidence="1">
    <location>
        <begin position="221"/>
        <end position="246"/>
    </location>
</feature>
<proteinExistence type="predicted"/>
<dbReference type="EMBL" id="DSQF01000023">
    <property type="protein sequence ID" value="HGZ44070.1"/>
    <property type="molecule type" value="Genomic_DNA"/>
</dbReference>
<gene>
    <name evidence="3" type="ORF">ENR23_11740</name>
</gene>
<comment type="caution">
    <text evidence="3">The sequence shown here is derived from an EMBL/GenBank/DDBJ whole genome shotgun (WGS) entry which is preliminary data.</text>
</comment>
<evidence type="ECO:0000256" key="1">
    <source>
        <dbReference type="SAM" id="MobiDB-lite"/>
    </source>
</evidence>
<organism evidence="3">
    <name type="scientific">Eiseniibacteriota bacterium</name>
    <dbReference type="NCBI Taxonomy" id="2212470"/>
    <lineage>
        <taxon>Bacteria</taxon>
        <taxon>Candidatus Eiseniibacteriota</taxon>
    </lineage>
</organism>
<name>A0A832MLS7_UNCEI</name>
<evidence type="ECO:0000313" key="3">
    <source>
        <dbReference type="EMBL" id="HGZ44070.1"/>
    </source>
</evidence>
<evidence type="ECO:0008006" key="4">
    <source>
        <dbReference type="Google" id="ProtNLM"/>
    </source>
</evidence>